<dbReference type="RefSeq" id="WP_035960568.1">
    <property type="nucleotide sequence ID" value="NZ_BMEG01000001.1"/>
</dbReference>
<comment type="caution">
    <text evidence="3">The sequence shown here is derived from an EMBL/GenBank/DDBJ whole genome shotgun (WGS) entry which is preliminary data.</text>
</comment>
<gene>
    <name evidence="3" type="ORF">GCM10010985_07570</name>
</gene>
<dbReference type="Proteomes" id="UP000597138">
    <property type="component" value="Unassembled WGS sequence"/>
</dbReference>
<reference evidence="4" key="1">
    <citation type="journal article" date="2019" name="Int. J. Syst. Evol. Microbiol.">
        <title>The Global Catalogue of Microorganisms (GCM) 10K type strain sequencing project: providing services to taxonomists for standard genome sequencing and annotation.</title>
        <authorList>
            <consortium name="The Broad Institute Genomics Platform"/>
            <consortium name="The Broad Institute Genome Sequencing Center for Infectious Disease"/>
            <person name="Wu L."/>
            <person name="Ma J."/>
        </authorList>
    </citation>
    <scope>NUCLEOTIDE SEQUENCE [LARGE SCALE GENOMIC DNA]</scope>
    <source>
        <strain evidence="4">CGMCC 1.11013</strain>
    </source>
</reference>
<protein>
    <recommendedName>
        <fullName evidence="2">Bulb-type lectin domain-containing protein</fullName>
    </recommendedName>
</protein>
<evidence type="ECO:0000313" key="3">
    <source>
        <dbReference type="EMBL" id="GGD56354.1"/>
    </source>
</evidence>
<accession>A0ABQ1R347</accession>
<dbReference type="PROSITE" id="PS50927">
    <property type="entry name" value="BULB_LECTIN"/>
    <property type="match status" value="1"/>
</dbReference>
<dbReference type="InterPro" id="IPR036426">
    <property type="entry name" value="Bulb-type_lectin_dom_sf"/>
</dbReference>
<evidence type="ECO:0000256" key="1">
    <source>
        <dbReference type="SAM" id="SignalP"/>
    </source>
</evidence>
<dbReference type="InterPro" id="IPR001480">
    <property type="entry name" value="Bulb-type_lectin_dom"/>
</dbReference>
<dbReference type="Gene3D" id="2.90.10.10">
    <property type="entry name" value="Bulb-type lectin domain"/>
    <property type="match status" value="1"/>
</dbReference>
<evidence type="ECO:0000313" key="4">
    <source>
        <dbReference type="Proteomes" id="UP000597138"/>
    </source>
</evidence>
<evidence type="ECO:0000259" key="2">
    <source>
        <dbReference type="PROSITE" id="PS50927"/>
    </source>
</evidence>
<dbReference type="SUPFAM" id="SSF51110">
    <property type="entry name" value="alpha-D-mannose-specific plant lectins"/>
    <property type="match status" value="1"/>
</dbReference>
<dbReference type="PANTHER" id="PTHR43784">
    <property type="entry name" value="GDSL-LIKE LIPASE/ACYLHYDROLASE, PUTATIVE (AFU_ORTHOLOGUE AFUA_2G00820)-RELATED"/>
    <property type="match status" value="1"/>
</dbReference>
<feature type="chain" id="PRO_5047360876" description="Bulb-type lectin domain-containing protein" evidence="1">
    <location>
        <begin position="30"/>
        <end position="530"/>
    </location>
</feature>
<dbReference type="InterPro" id="IPR053140">
    <property type="entry name" value="GDSL_Rv0518-like"/>
</dbReference>
<dbReference type="Pfam" id="PF13472">
    <property type="entry name" value="Lipase_GDSL_2"/>
    <property type="match status" value="1"/>
</dbReference>
<proteinExistence type="predicted"/>
<feature type="domain" description="Bulb-type lectin" evidence="2">
    <location>
        <begin position="417"/>
        <end position="524"/>
    </location>
</feature>
<keyword evidence="4" id="KW-1185">Reference proteome</keyword>
<feature type="signal peptide" evidence="1">
    <location>
        <begin position="1"/>
        <end position="29"/>
    </location>
</feature>
<dbReference type="Gene3D" id="2.90.10.30">
    <property type="match status" value="1"/>
</dbReference>
<organism evidence="3 4">
    <name type="scientific">Caballeronia grimmiae</name>
    <dbReference type="NCBI Taxonomy" id="1071679"/>
    <lineage>
        <taxon>Bacteria</taxon>
        <taxon>Pseudomonadati</taxon>
        <taxon>Pseudomonadota</taxon>
        <taxon>Betaproteobacteria</taxon>
        <taxon>Burkholderiales</taxon>
        <taxon>Burkholderiaceae</taxon>
        <taxon>Caballeronia</taxon>
    </lineage>
</organism>
<keyword evidence="1" id="KW-0732">Signal</keyword>
<dbReference type="Gene3D" id="3.40.50.1110">
    <property type="entry name" value="SGNH hydrolase"/>
    <property type="match status" value="1"/>
</dbReference>
<dbReference type="InterPro" id="IPR036514">
    <property type="entry name" value="SGNH_hydro_sf"/>
</dbReference>
<sequence>MNRPNRLRTVAARALGVLLSCAVSSPAFAQTSAPQWTGTWSAAPAVTSDPGFENQTIRQIVHTSIGGTAARLRFSNLFGAQPVTIGNVHLAQRASGAQTVAATDRVATFNGQSYVTIPAGSSVSSDTIAFPVPTLGDIAVSVHVPSRTPPNSTGHVAGLQDVYIAPGDASGDASFAGGVANAAGERSYYFLTNVDVVNAGATGAVVTFGASITDGLSSAPNTNGRWPNRLAGRLIGAGMNVGVLNQGISGNNFFSDGAASGQAGLARFGRDVLQQANVKWVIVSDDAVNNLIGGDPPTAQRLVDAFRELIAQAHAANVKIICSTLTPFQGVSRWTPGIENTRQAVNAFLRDKSSGCDGLLDQALALGGAGIGASAFAAAFNSGDNLHPNDAGMQAIADAANLGWFAALPAVRAPSGCGRLAPGEGLLVGQTLASCDGRFSLTLGRDGYLAIVVNGAAIWSSSAAGEPGVAMRFAEDGALSLYNANGARVWQSTKTDAAGYAYMQRDGNLVVYSTAGKPVWATGTATGAAQ</sequence>
<dbReference type="EMBL" id="BMEG01000001">
    <property type="protein sequence ID" value="GGD56354.1"/>
    <property type="molecule type" value="Genomic_DNA"/>
</dbReference>
<name>A0ABQ1R347_9BURK</name>
<dbReference type="SMART" id="SM00108">
    <property type="entry name" value="B_lectin"/>
    <property type="match status" value="1"/>
</dbReference>
<dbReference type="PANTHER" id="PTHR43784:SF2">
    <property type="entry name" value="GDSL-LIKE LIPASE_ACYLHYDROLASE, PUTATIVE (AFU_ORTHOLOGUE AFUA_2G00820)-RELATED"/>
    <property type="match status" value="1"/>
</dbReference>
<dbReference type="SUPFAM" id="SSF52266">
    <property type="entry name" value="SGNH hydrolase"/>
    <property type="match status" value="1"/>
</dbReference>
<dbReference type="InterPro" id="IPR013830">
    <property type="entry name" value="SGNH_hydro"/>
</dbReference>